<name>A0A1E5ULF8_9POAL</name>
<dbReference type="GO" id="GO:0005886">
    <property type="term" value="C:plasma membrane"/>
    <property type="evidence" value="ECO:0007669"/>
    <property type="project" value="TreeGrafter"/>
</dbReference>
<feature type="non-terminal residue" evidence="3">
    <location>
        <position position="1"/>
    </location>
</feature>
<keyword evidence="2" id="KW-0472">Membrane</keyword>
<proteinExistence type="inferred from homology"/>
<keyword evidence="2" id="KW-1133">Transmembrane helix</keyword>
<evidence type="ECO:0000256" key="1">
    <source>
        <dbReference type="ARBA" id="ARBA00008572"/>
    </source>
</evidence>
<keyword evidence="4" id="KW-1185">Reference proteome</keyword>
<dbReference type="EMBL" id="LWDX02072509">
    <property type="protein sequence ID" value="OEL13724.1"/>
    <property type="molecule type" value="Genomic_DNA"/>
</dbReference>
<dbReference type="STRING" id="888268.A0A1E5ULF8"/>
<evidence type="ECO:0000256" key="2">
    <source>
        <dbReference type="SAM" id="Phobius"/>
    </source>
</evidence>
<feature type="transmembrane region" description="Helical" evidence="2">
    <location>
        <begin position="123"/>
        <end position="143"/>
    </location>
</feature>
<gene>
    <name evidence="3" type="ORF">BAE44_0025257</name>
</gene>
<organism evidence="3 4">
    <name type="scientific">Dichanthelium oligosanthes</name>
    <dbReference type="NCBI Taxonomy" id="888268"/>
    <lineage>
        <taxon>Eukaryota</taxon>
        <taxon>Viridiplantae</taxon>
        <taxon>Streptophyta</taxon>
        <taxon>Embryophyta</taxon>
        <taxon>Tracheophyta</taxon>
        <taxon>Spermatophyta</taxon>
        <taxon>Magnoliopsida</taxon>
        <taxon>Liliopsida</taxon>
        <taxon>Poales</taxon>
        <taxon>Poaceae</taxon>
        <taxon>PACMAD clade</taxon>
        <taxon>Panicoideae</taxon>
        <taxon>Panicodae</taxon>
        <taxon>Paniceae</taxon>
        <taxon>Dichantheliinae</taxon>
        <taxon>Dichanthelium</taxon>
    </lineage>
</organism>
<dbReference type="PANTHER" id="PTHR43243">
    <property type="entry name" value="INNER MEMBRANE TRANSPORTER YGJI-RELATED"/>
    <property type="match status" value="1"/>
</dbReference>
<protein>
    <submittedName>
        <fullName evidence="3">Uncharacterized protein</fullName>
    </submittedName>
</protein>
<dbReference type="AlphaFoldDB" id="A0A1E5ULF8"/>
<evidence type="ECO:0000313" key="4">
    <source>
        <dbReference type="Proteomes" id="UP000095767"/>
    </source>
</evidence>
<comment type="caution">
    <text evidence="3">The sequence shown here is derived from an EMBL/GenBank/DDBJ whole genome shotgun (WGS) entry which is preliminary data.</text>
</comment>
<dbReference type="PANTHER" id="PTHR43243:SF62">
    <property type="entry name" value="CATIONIC AMINO ACID TRANSPORTER 8, VACUOLAR"/>
    <property type="match status" value="1"/>
</dbReference>
<comment type="similarity">
    <text evidence="1">Belongs to the amino acid-polyamine-organocation (APC) superfamily. Cationic amino acid transporter (CAT) (TC 2.A.3.3) family.</text>
</comment>
<dbReference type="Gene3D" id="1.20.1740.10">
    <property type="entry name" value="Amino acid/polyamine transporter I"/>
    <property type="match status" value="1"/>
</dbReference>
<keyword evidence="2" id="KW-0812">Transmembrane</keyword>
<evidence type="ECO:0000313" key="3">
    <source>
        <dbReference type="EMBL" id="OEL13724.1"/>
    </source>
</evidence>
<reference evidence="3 4" key="1">
    <citation type="submission" date="2016-09" db="EMBL/GenBank/DDBJ databases">
        <title>The draft genome of Dichanthelium oligosanthes: A C3 panicoid grass species.</title>
        <authorList>
            <person name="Studer A.J."/>
            <person name="Schnable J.C."/>
            <person name="Brutnell T.P."/>
        </authorList>
    </citation>
    <scope>NUCLEOTIDE SEQUENCE [LARGE SCALE GENOMIC DNA]</scope>
    <source>
        <strain evidence="4">cv. Kellogg 1175</strain>
        <tissue evidence="3">Leaf</tissue>
    </source>
</reference>
<accession>A0A1E5ULF8</accession>
<dbReference type="GO" id="GO:0015171">
    <property type="term" value="F:amino acid transmembrane transporter activity"/>
    <property type="evidence" value="ECO:0007669"/>
    <property type="project" value="TreeGrafter"/>
</dbReference>
<sequence>LCPSACSAGRARRAAHLRHRPRPLAHRRAPSPICRARAEVTSRSSEAVEAGTLLAQSENPLRRCLSWVDLAFLGFGTVVGSGVFVLTGQEERFDAGPAIPLAYAAAGFSSFSFSYLRVELSDLAAFLTAGNILLEAFIGVAGLGRSWSRSRRRARPGSGAAACRAGADEMAQAEQMNCLISFWDADEMFRGFKLNALGSASYS</sequence>
<dbReference type="Proteomes" id="UP000095767">
    <property type="component" value="Unassembled WGS sequence"/>
</dbReference>
<feature type="transmembrane region" description="Helical" evidence="2">
    <location>
        <begin position="67"/>
        <end position="86"/>
    </location>
</feature>